<dbReference type="Gene3D" id="1.20.5.990">
    <property type="entry name" value="Nemo cc2-lz domain - 1d5 darpin complex"/>
    <property type="match status" value="1"/>
</dbReference>
<feature type="compositionally biased region" description="Basic and acidic residues" evidence="2">
    <location>
        <begin position="29"/>
        <end position="51"/>
    </location>
</feature>
<feature type="compositionally biased region" description="Polar residues" evidence="2">
    <location>
        <begin position="1"/>
        <end position="10"/>
    </location>
</feature>
<keyword evidence="4" id="KW-1185">Reference proteome</keyword>
<proteinExistence type="predicted"/>
<name>A0AAV2L4J1_KNICA</name>
<feature type="compositionally biased region" description="Low complexity" evidence="2">
    <location>
        <begin position="70"/>
        <end position="101"/>
    </location>
</feature>
<keyword evidence="1" id="KW-0175">Coiled coil</keyword>
<gene>
    <name evidence="3" type="ORF">KC01_LOCUS25854</name>
</gene>
<evidence type="ECO:0000313" key="4">
    <source>
        <dbReference type="Proteomes" id="UP001497482"/>
    </source>
</evidence>
<dbReference type="AlphaFoldDB" id="A0AAV2L4J1"/>
<dbReference type="GO" id="GO:0005737">
    <property type="term" value="C:cytoplasm"/>
    <property type="evidence" value="ECO:0007669"/>
    <property type="project" value="UniProtKB-ARBA"/>
</dbReference>
<evidence type="ECO:0008006" key="5">
    <source>
        <dbReference type="Google" id="ProtNLM"/>
    </source>
</evidence>
<organism evidence="3 4">
    <name type="scientific">Knipowitschia caucasica</name>
    <name type="common">Caucasian dwarf goby</name>
    <name type="synonym">Pomatoschistus caucasicus</name>
    <dbReference type="NCBI Taxonomy" id="637954"/>
    <lineage>
        <taxon>Eukaryota</taxon>
        <taxon>Metazoa</taxon>
        <taxon>Chordata</taxon>
        <taxon>Craniata</taxon>
        <taxon>Vertebrata</taxon>
        <taxon>Euteleostomi</taxon>
        <taxon>Actinopterygii</taxon>
        <taxon>Neopterygii</taxon>
        <taxon>Teleostei</taxon>
        <taxon>Neoteleostei</taxon>
        <taxon>Acanthomorphata</taxon>
        <taxon>Gobiaria</taxon>
        <taxon>Gobiiformes</taxon>
        <taxon>Gobioidei</taxon>
        <taxon>Gobiidae</taxon>
        <taxon>Gobiinae</taxon>
        <taxon>Knipowitschia</taxon>
    </lineage>
</organism>
<feature type="region of interest" description="Disordered" evidence="2">
    <location>
        <begin position="1"/>
        <end position="120"/>
    </location>
</feature>
<dbReference type="GO" id="GO:0071222">
    <property type="term" value="P:cellular response to lipopolysaccharide"/>
    <property type="evidence" value="ECO:0007669"/>
    <property type="project" value="TreeGrafter"/>
</dbReference>
<dbReference type="GO" id="GO:0006357">
    <property type="term" value="P:regulation of transcription by RNA polymerase II"/>
    <property type="evidence" value="ECO:0007669"/>
    <property type="project" value="TreeGrafter"/>
</dbReference>
<evidence type="ECO:0000313" key="3">
    <source>
        <dbReference type="EMBL" id="CAL1597343.1"/>
    </source>
</evidence>
<dbReference type="PANTHER" id="PTHR31882:SF2">
    <property type="entry name" value="TNFAIP3-INTERACTING PROTEIN 3"/>
    <property type="match status" value="1"/>
</dbReference>
<sequence length="329" mass="38150">MQMEYSSTMKSETEAQMDRLYPSLPWTHRGSETETETSREAETSRGTETETSRGSVTKTSRRTETKRSRSSSQNQSSQNQSSQNQSSQNQSSQNQSLQSSLNHEDTVPHRPGSPPENTQNLEFAGKMKEQIRVLEMQKLELLSINERWAKEYRVMVHYYKEKLHTHKASLPKESNDRSEDLGHVCKLNLLMDNTTTGCSEELVKAQSDARALQEQNRTLARRGQHQRKEITRLNKALEDTFVTTSSSREMSHETLQDLWKYQADVYKEDFLTERKDREALQTKYLALEQKYKRVRNELYVARSQVPCAQCECTCTHPGTEDLKLQQRNT</sequence>
<dbReference type="PANTHER" id="PTHR31882">
    <property type="entry name" value="TNFAIP3-INTERACTING PROTEIN COILED COIL FAMILY MEMBER"/>
    <property type="match status" value="1"/>
</dbReference>
<protein>
    <recommendedName>
        <fullName evidence="5">TNFAIP3-interacting protein 3-like</fullName>
    </recommendedName>
</protein>
<dbReference type="EMBL" id="OZ035843">
    <property type="protein sequence ID" value="CAL1597343.1"/>
    <property type="molecule type" value="Genomic_DNA"/>
</dbReference>
<evidence type="ECO:0000256" key="2">
    <source>
        <dbReference type="SAM" id="MobiDB-lite"/>
    </source>
</evidence>
<reference evidence="3 4" key="1">
    <citation type="submission" date="2024-04" db="EMBL/GenBank/DDBJ databases">
        <authorList>
            <person name="Waldvogel A.-M."/>
            <person name="Schoenle A."/>
        </authorList>
    </citation>
    <scope>NUCLEOTIDE SEQUENCE [LARGE SCALE GENOMIC DNA]</scope>
</reference>
<dbReference type="GO" id="GO:0043122">
    <property type="term" value="P:regulation of canonical NF-kappaB signal transduction"/>
    <property type="evidence" value="ECO:0007669"/>
    <property type="project" value="UniProtKB-ARBA"/>
</dbReference>
<dbReference type="Proteomes" id="UP001497482">
    <property type="component" value="Chromosome 21"/>
</dbReference>
<evidence type="ECO:0000256" key="1">
    <source>
        <dbReference type="ARBA" id="ARBA00023054"/>
    </source>
</evidence>
<accession>A0AAV2L4J1</accession>